<dbReference type="Proteomes" id="UP000002171">
    <property type="component" value="Unassembled WGS sequence"/>
</dbReference>
<keyword evidence="4" id="KW-1185">Reference proteome</keyword>
<dbReference type="Pfam" id="PF00072">
    <property type="entry name" value="Response_reg"/>
    <property type="match status" value="1"/>
</dbReference>
<accession>A0A7U8CB73</accession>
<reference evidence="3 4" key="1">
    <citation type="submission" date="2006-02" db="EMBL/GenBank/DDBJ databases">
        <authorList>
            <person name="Pinhassi J."/>
            <person name="Pedros-Alio C."/>
            <person name="Ferriera S."/>
            <person name="Johnson J."/>
            <person name="Kravitz S."/>
            <person name="Halpern A."/>
            <person name="Remington K."/>
            <person name="Beeson K."/>
            <person name="Tran B."/>
            <person name="Rogers Y.-H."/>
            <person name="Friedman R."/>
            <person name="Venter J.C."/>
        </authorList>
    </citation>
    <scope>NUCLEOTIDE SEQUENCE [LARGE SCALE GENOMIC DNA]</scope>
    <source>
        <strain evidence="3 4">MED92</strain>
    </source>
</reference>
<sequence>MDYSVAKIDYSNKQVLLIESSGNMRSTIFYMLRSLGVVNVKAVTINDRVLTEISENSYDVILLGHNVSDSVTGIQLLEECRYRGFIKPSACWVFMTSDASQEVVLHAIDSRPDDLIMKPFSVDELKHRLDSILYRKSVFQPVDDALEIGDLPTAINYCRHNFAPYDQEYDEAQLILARLLLRFKRSADAAKVAEKQYWKTHDKEIGVVWAEALLVSGKTNEAKALLMELIEEYPLFIASYDLLVKVHEHNGDLEQAREVVAEATQKSPLGIPRQMELGRLATQTKQLDMAGGAYKKSIVLGRHSCYKSPEPYLRLANVKRLEMASSSESVTVELVNEVDNTIALAYQAFPNDRELQVKASLLKSEVYHQVGDTDAANKCTRDAQLINSQLEKPLDLDRELLSVTGDAVPILVSEVSQQSSSAKRKHDPEMSDKVNRLGVKHYLAGKMPQALKYFGLATEYDSSNASALLNLAQLFLESARDSRDKREERIKMVGRYLKLSERLSLTGTELDKQHQLKRYVGHEVSLLPRGSLGNLLR</sequence>
<dbReference type="GO" id="GO:0000160">
    <property type="term" value="P:phosphorelay signal transduction system"/>
    <property type="evidence" value="ECO:0007669"/>
    <property type="project" value="InterPro"/>
</dbReference>
<dbReference type="SMART" id="SM00448">
    <property type="entry name" value="REC"/>
    <property type="match status" value="1"/>
</dbReference>
<evidence type="ECO:0000313" key="4">
    <source>
        <dbReference type="Proteomes" id="UP000002171"/>
    </source>
</evidence>
<comment type="caution">
    <text evidence="1">Lacks conserved residue(s) required for the propagation of feature annotation.</text>
</comment>
<organism evidence="3 4">
    <name type="scientific">Neptuniibacter caesariensis</name>
    <dbReference type="NCBI Taxonomy" id="207954"/>
    <lineage>
        <taxon>Bacteria</taxon>
        <taxon>Pseudomonadati</taxon>
        <taxon>Pseudomonadota</taxon>
        <taxon>Gammaproteobacteria</taxon>
        <taxon>Oceanospirillales</taxon>
        <taxon>Oceanospirillaceae</taxon>
        <taxon>Neptuniibacter</taxon>
    </lineage>
</organism>
<feature type="domain" description="Response regulatory" evidence="2">
    <location>
        <begin position="14"/>
        <end position="133"/>
    </location>
</feature>
<dbReference type="PROSITE" id="PS50110">
    <property type="entry name" value="RESPONSE_REGULATORY"/>
    <property type="match status" value="1"/>
</dbReference>
<evidence type="ECO:0000313" key="3">
    <source>
        <dbReference type="EMBL" id="EAR63079.1"/>
    </source>
</evidence>
<dbReference type="InterPro" id="IPR011990">
    <property type="entry name" value="TPR-like_helical_dom_sf"/>
</dbReference>
<dbReference type="InterPro" id="IPR001789">
    <property type="entry name" value="Sig_transdc_resp-reg_receiver"/>
</dbReference>
<protein>
    <submittedName>
        <fullName evidence="3">Response regulator/TPR domain protein</fullName>
    </submittedName>
</protein>
<evidence type="ECO:0000259" key="2">
    <source>
        <dbReference type="PROSITE" id="PS50110"/>
    </source>
</evidence>
<dbReference type="EMBL" id="AAOW01000001">
    <property type="protein sequence ID" value="EAR63079.1"/>
    <property type="molecule type" value="Genomic_DNA"/>
</dbReference>
<evidence type="ECO:0000256" key="1">
    <source>
        <dbReference type="PROSITE-ProRule" id="PRU00169"/>
    </source>
</evidence>
<proteinExistence type="predicted"/>
<name>A0A7U8CB73_NEPCE</name>
<comment type="caution">
    <text evidence="3">The sequence shown here is derived from an EMBL/GenBank/DDBJ whole genome shotgun (WGS) entry which is preliminary data.</text>
</comment>
<dbReference type="AlphaFoldDB" id="A0A7U8CB73"/>
<dbReference type="SUPFAM" id="SSF48452">
    <property type="entry name" value="TPR-like"/>
    <property type="match status" value="1"/>
</dbReference>
<dbReference type="OrthoDB" id="7298659at2"/>
<dbReference type="SUPFAM" id="SSF52172">
    <property type="entry name" value="CheY-like"/>
    <property type="match status" value="1"/>
</dbReference>
<dbReference type="RefSeq" id="WP_007022097.1">
    <property type="nucleotide sequence ID" value="NZ_CH724126.1"/>
</dbReference>
<dbReference type="InterPro" id="IPR011006">
    <property type="entry name" value="CheY-like_superfamily"/>
</dbReference>
<dbReference type="Gene3D" id="3.40.50.2300">
    <property type="match status" value="1"/>
</dbReference>
<dbReference type="Gene3D" id="1.25.40.10">
    <property type="entry name" value="Tetratricopeptide repeat domain"/>
    <property type="match status" value="1"/>
</dbReference>
<gene>
    <name evidence="3" type="ORF">MED92_08166</name>
</gene>